<dbReference type="Ensembl" id="ENSAPET00000019443.1">
    <property type="protein sequence ID" value="ENSAPEP00000018928.1"/>
    <property type="gene ID" value="ENSAPEG00000013522.1"/>
</dbReference>
<dbReference type="FunFam" id="1.10.340.70:FF:000003">
    <property type="entry name" value="Protein CBG25708"/>
    <property type="match status" value="1"/>
</dbReference>
<dbReference type="InterPro" id="IPR001584">
    <property type="entry name" value="Integrase_cat-core"/>
</dbReference>
<dbReference type="Gene3D" id="1.10.340.70">
    <property type="match status" value="1"/>
</dbReference>
<dbReference type="SUPFAM" id="SSF53098">
    <property type="entry name" value="Ribonuclease H-like"/>
    <property type="match status" value="1"/>
</dbReference>
<dbReference type="GO" id="GO:0003676">
    <property type="term" value="F:nucleic acid binding"/>
    <property type="evidence" value="ECO:0007669"/>
    <property type="project" value="InterPro"/>
</dbReference>
<dbReference type="GeneTree" id="ENSGT00490000044642"/>
<dbReference type="Proteomes" id="UP000265080">
    <property type="component" value="Chromosome 4"/>
</dbReference>
<dbReference type="AlphaFoldDB" id="A0A3P8T3W0"/>
<dbReference type="InterPro" id="IPR036397">
    <property type="entry name" value="RNaseH_sf"/>
</dbReference>
<dbReference type="OMA" id="YANENWI"/>
<sequence length="424" mass="48437">MITASLPATDNMLQKIVKETAMDPVLNKVTQCISNGWSKGVCPQFFPVRAELCMSNSILLRKDRIVIPQTMHKDMLQRLHEGHLGVEKCKRRAREAIYWPGINKDIEEMIQKCQICQKHHYKQVKEPMLVADLPSAPWQKVGTDLFHLHGKDYLLVIDYYSNYPEIAQLSSTSAQSVIVHMKGFFARHGIPQSVVSDNGPQYACEEFKEFARQYGFKHITSSPLYPQANGQAEKGVQIVKRLLKKAKDGKTDPHLALLSYRAAPLECGASPAELLMCRKLRTTLPQVQQGHDNNIWMDNKKRLKLKQKMAYDRATKYLEPLCEKDTVRIEGPDCWGRKATVLSEVGPRSYIVETEDGRTVRRNRRSLLKTQEDTDKHSAEEEPEEQKDTPVAHPTEPQATSRMTEPVRRSTRARKPPDRLIENA</sequence>
<organism evidence="4 5">
    <name type="scientific">Amphiprion percula</name>
    <name type="common">Orange clownfish</name>
    <name type="synonym">Lutjanus percula</name>
    <dbReference type="NCBI Taxonomy" id="161767"/>
    <lineage>
        <taxon>Eukaryota</taxon>
        <taxon>Metazoa</taxon>
        <taxon>Chordata</taxon>
        <taxon>Craniata</taxon>
        <taxon>Vertebrata</taxon>
        <taxon>Euteleostomi</taxon>
        <taxon>Actinopterygii</taxon>
        <taxon>Neopterygii</taxon>
        <taxon>Teleostei</taxon>
        <taxon>Neoteleostei</taxon>
        <taxon>Acanthomorphata</taxon>
        <taxon>Ovalentaria</taxon>
        <taxon>Pomacentridae</taxon>
        <taxon>Amphiprion</taxon>
    </lineage>
</organism>
<dbReference type="PANTHER" id="PTHR37984:SF5">
    <property type="entry name" value="PROTEIN NYNRIN-LIKE"/>
    <property type="match status" value="1"/>
</dbReference>
<name>A0A3P8T3W0_AMPPE</name>
<feature type="compositionally biased region" description="Basic and acidic residues" evidence="2">
    <location>
        <begin position="370"/>
        <end position="390"/>
    </location>
</feature>
<feature type="domain" description="Integrase catalytic" evidence="3">
    <location>
        <begin position="133"/>
        <end position="245"/>
    </location>
</feature>
<accession>A0A3P8T3W0</accession>
<dbReference type="STRING" id="161767.ENSAPEP00000018928"/>
<evidence type="ECO:0000313" key="4">
    <source>
        <dbReference type="Ensembl" id="ENSAPEP00000018928.1"/>
    </source>
</evidence>
<dbReference type="PROSITE" id="PS50994">
    <property type="entry name" value="INTEGRASE"/>
    <property type="match status" value="1"/>
</dbReference>
<dbReference type="PANTHER" id="PTHR37984">
    <property type="entry name" value="PROTEIN CBG26694"/>
    <property type="match status" value="1"/>
</dbReference>
<dbReference type="Pfam" id="PF00665">
    <property type="entry name" value="rve"/>
    <property type="match status" value="1"/>
</dbReference>
<dbReference type="FunFam" id="3.30.420.10:FF:000063">
    <property type="entry name" value="Retrovirus-related Pol polyprotein from transposon 297-like Protein"/>
    <property type="match status" value="1"/>
</dbReference>
<keyword evidence="5" id="KW-1185">Reference proteome</keyword>
<feature type="region of interest" description="Disordered" evidence="2">
    <location>
        <begin position="362"/>
        <end position="424"/>
    </location>
</feature>
<dbReference type="GO" id="GO:0015074">
    <property type="term" value="P:DNA integration"/>
    <property type="evidence" value="ECO:0007669"/>
    <property type="project" value="InterPro"/>
</dbReference>
<dbReference type="InterPro" id="IPR050951">
    <property type="entry name" value="Retrovirus_Pol_polyprotein"/>
</dbReference>
<evidence type="ECO:0000259" key="3">
    <source>
        <dbReference type="PROSITE" id="PS50994"/>
    </source>
</evidence>
<evidence type="ECO:0000313" key="5">
    <source>
        <dbReference type="Proteomes" id="UP000265080"/>
    </source>
</evidence>
<reference evidence="4 5" key="1">
    <citation type="submission" date="2018-03" db="EMBL/GenBank/DDBJ databases">
        <title>Finding Nemo's genes: A chromosome-scale reference assembly of the genome of the orange clownfish Amphiprion percula.</title>
        <authorList>
            <person name="Lehmann R."/>
        </authorList>
    </citation>
    <scope>NUCLEOTIDE SEQUENCE</scope>
</reference>
<dbReference type="InterPro" id="IPR012337">
    <property type="entry name" value="RNaseH-like_sf"/>
</dbReference>
<dbReference type="InterPro" id="IPR041588">
    <property type="entry name" value="Integrase_H2C2"/>
</dbReference>
<evidence type="ECO:0000256" key="1">
    <source>
        <dbReference type="ARBA" id="ARBA00039658"/>
    </source>
</evidence>
<dbReference type="Gene3D" id="3.30.420.10">
    <property type="entry name" value="Ribonuclease H-like superfamily/Ribonuclease H"/>
    <property type="match status" value="1"/>
</dbReference>
<protein>
    <recommendedName>
        <fullName evidence="1">Gypsy retrotransposon integrase-like protein 1</fullName>
    </recommendedName>
</protein>
<reference evidence="4" key="3">
    <citation type="submission" date="2025-09" db="UniProtKB">
        <authorList>
            <consortium name="Ensembl"/>
        </authorList>
    </citation>
    <scope>IDENTIFICATION</scope>
</reference>
<evidence type="ECO:0000256" key="2">
    <source>
        <dbReference type="SAM" id="MobiDB-lite"/>
    </source>
</evidence>
<dbReference type="Pfam" id="PF17921">
    <property type="entry name" value="Integrase_H2C2"/>
    <property type="match status" value="1"/>
</dbReference>
<feature type="compositionally biased region" description="Basic and acidic residues" evidence="2">
    <location>
        <begin position="415"/>
        <end position="424"/>
    </location>
</feature>
<reference evidence="4" key="2">
    <citation type="submission" date="2025-08" db="UniProtKB">
        <authorList>
            <consortium name="Ensembl"/>
        </authorList>
    </citation>
    <scope>IDENTIFICATION</scope>
</reference>
<proteinExistence type="predicted"/>